<dbReference type="AlphaFoldDB" id="A0A392VKI1"/>
<dbReference type="Proteomes" id="UP000265520">
    <property type="component" value="Unassembled WGS sequence"/>
</dbReference>
<feature type="non-terminal residue" evidence="1">
    <location>
        <position position="71"/>
    </location>
</feature>
<evidence type="ECO:0000313" key="1">
    <source>
        <dbReference type="EMBL" id="MCI88894.1"/>
    </source>
</evidence>
<name>A0A392VKI1_9FABA</name>
<comment type="caution">
    <text evidence="1">The sequence shown here is derived from an EMBL/GenBank/DDBJ whole genome shotgun (WGS) entry which is preliminary data.</text>
</comment>
<protein>
    <submittedName>
        <fullName evidence="1">RNA-binding protein</fullName>
    </submittedName>
</protein>
<proteinExistence type="predicted"/>
<evidence type="ECO:0000313" key="2">
    <source>
        <dbReference type="Proteomes" id="UP000265520"/>
    </source>
</evidence>
<accession>A0A392VKI1</accession>
<organism evidence="1 2">
    <name type="scientific">Trifolium medium</name>
    <dbReference type="NCBI Taxonomy" id="97028"/>
    <lineage>
        <taxon>Eukaryota</taxon>
        <taxon>Viridiplantae</taxon>
        <taxon>Streptophyta</taxon>
        <taxon>Embryophyta</taxon>
        <taxon>Tracheophyta</taxon>
        <taxon>Spermatophyta</taxon>
        <taxon>Magnoliopsida</taxon>
        <taxon>eudicotyledons</taxon>
        <taxon>Gunneridae</taxon>
        <taxon>Pentapetalae</taxon>
        <taxon>rosids</taxon>
        <taxon>fabids</taxon>
        <taxon>Fabales</taxon>
        <taxon>Fabaceae</taxon>
        <taxon>Papilionoideae</taxon>
        <taxon>50 kb inversion clade</taxon>
        <taxon>NPAAA clade</taxon>
        <taxon>Hologalegina</taxon>
        <taxon>IRL clade</taxon>
        <taxon>Trifolieae</taxon>
        <taxon>Trifolium</taxon>
    </lineage>
</organism>
<keyword evidence="2" id="KW-1185">Reference proteome</keyword>
<feature type="non-terminal residue" evidence="1">
    <location>
        <position position="1"/>
    </location>
</feature>
<dbReference type="EMBL" id="LXQA011204955">
    <property type="protein sequence ID" value="MCI88894.1"/>
    <property type="molecule type" value="Genomic_DNA"/>
</dbReference>
<reference evidence="1 2" key="1">
    <citation type="journal article" date="2018" name="Front. Plant Sci.">
        <title>Red Clover (Trifolium pratense) and Zigzag Clover (T. medium) - A Picture of Genomic Similarities and Differences.</title>
        <authorList>
            <person name="Dluhosova J."/>
            <person name="Istvanek J."/>
            <person name="Nedelnik J."/>
            <person name="Repkova J."/>
        </authorList>
    </citation>
    <scope>NUCLEOTIDE SEQUENCE [LARGE SCALE GENOMIC DNA]</scope>
    <source>
        <strain evidence="2">cv. 10/8</strain>
        <tissue evidence="1">Leaf</tissue>
    </source>
</reference>
<sequence length="71" mass="8024">EEEETQGGGEYQDEDDEPIQKLIEPFTKEQIASLLCEAASKHRDVADRIRKIADGDASHRKIFVHGLGWDT</sequence>